<dbReference type="InterPro" id="IPR050072">
    <property type="entry name" value="Peptidase_M20A"/>
</dbReference>
<dbReference type="EMBL" id="CP018632">
    <property type="protein sequence ID" value="ASJ73068.1"/>
    <property type="molecule type" value="Genomic_DNA"/>
</dbReference>
<evidence type="ECO:0000256" key="3">
    <source>
        <dbReference type="ARBA" id="ARBA00023285"/>
    </source>
</evidence>
<evidence type="ECO:0000256" key="2">
    <source>
        <dbReference type="ARBA" id="ARBA00022801"/>
    </source>
</evidence>
<proteinExistence type="predicted"/>
<dbReference type="GO" id="GO:0046872">
    <property type="term" value="F:metal ion binding"/>
    <property type="evidence" value="ECO:0007669"/>
    <property type="project" value="UniProtKB-KW"/>
</dbReference>
<keyword evidence="6" id="KW-1185">Reference proteome</keyword>
<evidence type="ECO:0000313" key="5">
    <source>
        <dbReference type="EMBL" id="ASJ73068.1"/>
    </source>
</evidence>
<feature type="domain" description="Peptidase M20 dimerisation" evidence="4">
    <location>
        <begin position="201"/>
        <end position="313"/>
    </location>
</feature>
<dbReference type="InterPro" id="IPR011650">
    <property type="entry name" value="Peptidase_M20_dimer"/>
</dbReference>
<keyword evidence="1" id="KW-0479">Metal-binding</keyword>
<dbReference type="Pfam" id="PF01546">
    <property type="entry name" value="Peptidase_M20"/>
    <property type="match status" value="1"/>
</dbReference>
<dbReference type="SUPFAM" id="SSF55031">
    <property type="entry name" value="Bacterial exopeptidase dimerisation domain"/>
    <property type="match status" value="1"/>
</dbReference>
<protein>
    <submittedName>
        <fullName evidence="5">Acetylornithine deacetylase</fullName>
        <ecNumber evidence="5">3.5.1.16</ecNumber>
    </submittedName>
</protein>
<sequence length="436" mass="47795">MYFYIGMSFQIISDPDVDRMLSQLSTLVACDTSFPPGDSYADMAEIVINLCRELNATHEFVRIPEPLWASPGVHGPRINLLTTPAIVQEGLPELLIYFHVDTAPAGDGWQRPPFEVTHENGIVYGRGTADMKGTIVAVLDALYRLQQSEVELKYQPILAFCTDEEGGKYPGIRYLAETMELPELLLNLNGSAEKRIWAGCFGSLNYELVCRGKSAHSGTPELGVNAVEEGMAAIQALMNLKPVIEQRCSQMPAAPDASGPLQAHLTITSISGGDKGAAVPGECRIVFNRRYLPEEDERQVYNELQAVIEQALAGSKLLEWSLQEIGHLPPVRDPDGPGTDRWTAARATACNEPIDSFVRYGSTTSSDFGWVQRAGIQHMMLGGLSRPGRNVHGADEHTTEKDLVELSRAIQYFLAADFQPQTSEAVPLAEPTDYTS</sequence>
<keyword evidence="3" id="KW-0170">Cobalt</keyword>
<dbReference type="InterPro" id="IPR036264">
    <property type="entry name" value="Bact_exopeptidase_dim_dom"/>
</dbReference>
<evidence type="ECO:0000256" key="1">
    <source>
        <dbReference type="ARBA" id="ARBA00022723"/>
    </source>
</evidence>
<reference evidence="5 6" key="1">
    <citation type="submission" date="2016-12" db="EMBL/GenBank/DDBJ databases">
        <authorList>
            <person name="Song W.-J."/>
            <person name="Kurnit D.M."/>
        </authorList>
    </citation>
    <scope>NUCLEOTIDE SEQUENCE [LARGE SCALE GENOMIC DNA]</scope>
    <source>
        <strain evidence="5 6">IMCC3135</strain>
    </source>
</reference>
<dbReference type="Gene3D" id="3.30.70.360">
    <property type="match status" value="1"/>
</dbReference>
<dbReference type="Pfam" id="PF07687">
    <property type="entry name" value="M20_dimer"/>
    <property type="match status" value="1"/>
</dbReference>
<organism evidence="5 6">
    <name type="scientific">Granulosicoccus antarcticus IMCC3135</name>
    <dbReference type="NCBI Taxonomy" id="1192854"/>
    <lineage>
        <taxon>Bacteria</taxon>
        <taxon>Pseudomonadati</taxon>
        <taxon>Pseudomonadota</taxon>
        <taxon>Gammaproteobacteria</taxon>
        <taxon>Chromatiales</taxon>
        <taxon>Granulosicoccaceae</taxon>
        <taxon>Granulosicoccus</taxon>
    </lineage>
</organism>
<dbReference type="InterPro" id="IPR002933">
    <property type="entry name" value="Peptidase_M20"/>
</dbReference>
<dbReference type="PANTHER" id="PTHR43808">
    <property type="entry name" value="ACETYLORNITHINE DEACETYLASE"/>
    <property type="match status" value="1"/>
</dbReference>
<dbReference type="KEGG" id="gai:IMCC3135_14915"/>
<dbReference type="PANTHER" id="PTHR43808:SF3">
    <property type="entry name" value="ACETYLORNITHINE DEACETYLASE"/>
    <property type="match status" value="1"/>
</dbReference>
<dbReference type="SUPFAM" id="SSF53187">
    <property type="entry name" value="Zn-dependent exopeptidases"/>
    <property type="match status" value="1"/>
</dbReference>
<dbReference type="Gene3D" id="3.40.630.10">
    <property type="entry name" value="Zn peptidases"/>
    <property type="match status" value="1"/>
</dbReference>
<dbReference type="GO" id="GO:0008777">
    <property type="term" value="F:acetylornithine deacetylase activity"/>
    <property type="evidence" value="ECO:0007669"/>
    <property type="project" value="UniProtKB-EC"/>
</dbReference>
<dbReference type="Proteomes" id="UP000250079">
    <property type="component" value="Chromosome"/>
</dbReference>
<dbReference type="AlphaFoldDB" id="A0A2Z2NTK6"/>
<accession>A0A2Z2NTK6</accession>
<evidence type="ECO:0000259" key="4">
    <source>
        <dbReference type="Pfam" id="PF07687"/>
    </source>
</evidence>
<evidence type="ECO:0000313" key="6">
    <source>
        <dbReference type="Proteomes" id="UP000250079"/>
    </source>
</evidence>
<keyword evidence="2 5" id="KW-0378">Hydrolase</keyword>
<gene>
    <name evidence="5" type="primary">argE_1</name>
    <name evidence="5" type="ORF">IMCC3135_14915</name>
</gene>
<name>A0A2Z2NTK6_9GAMM</name>
<dbReference type="EC" id="3.5.1.16" evidence="5"/>